<feature type="compositionally biased region" description="Polar residues" evidence="1">
    <location>
        <begin position="61"/>
        <end position="76"/>
    </location>
</feature>
<keyword evidence="3" id="KW-1185">Reference proteome</keyword>
<dbReference type="AlphaFoldDB" id="A0A1C7N211"/>
<feature type="compositionally biased region" description="Polar residues" evidence="1">
    <location>
        <begin position="13"/>
        <end position="22"/>
    </location>
</feature>
<gene>
    <name evidence="2" type="ORF">A0J61_08927</name>
</gene>
<dbReference type="Proteomes" id="UP000093000">
    <property type="component" value="Unassembled WGS sequence"/>
</dbReference>
<organism evidence="2 3">
    <name type="scientific">Choanephora cucurbitarum</name>
    <dbReference type="NCBI Taxonomy" id="101091"/>
    <lineage>
        <taxon>Eukaryota</taxon>
        <taxon>Fungi</taxon>
        <taxon>Fungi incertae sedis</taxon>
        <taxon>Mucoromycota</taxon>
        <taxon>Mucoromycotina</taxon>
        <taxon>Mucoromycetes</taxon>
        <taxon>Mucorales</taxon>
        <taxon>Mucorineae</taxon>
        <taxon>Choanephoraceae</taxon>
        <taxon>Choanephoroideae</taxon>
        <taxon>Choanephora</taxon>
    </lineage>
</organism>
<dbReference type="InParanoid" id="A0A1C7N211"/>
<evidence type="ECO:0000256" key="1">
    <source>
        <dbReference type="SAM" id="MobiDB-lite"/>
    </source>
</evidence>
<feature type="region of interest" description="Disordered" evidence="1">
    <location>
        <begin position="61"/>
        <end position="83"/>
    </location>
</feature>
<proteinExistence type="predicted"/>
<accession>A0A1C7N211</accession>
<reference evidence="2 3" key="1">
    <citation type="submission" date="2016-03" db="EMBL/GenBank/DDBJ databases">
        <title>Choanephora cucurbitarum.</title>
        <authorList>
            <person name="Min B."/>
            <person name="Park H."/>
            <person name="Park J.-H."/>
            <person name="Shin H.-D."/>
            <person name="Choi I.-G."/>
        </authorList>
    </citation>
    <scope>NUCLEOTIDE SEQUENCE [LARGE SCALE GENOMIC DNA]</scope>
    <source>
        <strain evidence="2 3">KUS-F28377</strain>
    </source>
</reference>
<evidence type="ECO:0000313" key="3">
    <source>
        <dbReference type="Proteomes" id="UP000093000"/>
    </source>
</evidence>
<feature type="region of interest" description="Disordered" evidence="1">
    <location>
        <begin position="1"/>
        <end position="22"/>
    </location>
</feature>
<dbReference type="EMBL" id="LUGH01000737">
    <property type="protein sequence ID" value="OBZ83028.1"/>
    <property type="molecule type" value="Genomic_DNA"/>
</dbReference>
<evidence type="ECO:0000313" key="2">
    <source>
        <dbReference type="EMBL" id="OBZ83028.1"/>
    </source>
</evidence>
<feature type="compositionally biased region" description="Basic and acidic residues" evidence="1">
    <location>
        <begin position="1"/>
        <end position="10"/>
    </location>
</feature>
<sequence>PNELSTEYHDISTPATPRTQTSNSINKLFNNAYVHNSINPVRHDTKKHTQEQEWTIDDTFSAGQPSATVSNGNSPIHYTLPNP</sequence>
<feature type="non-terminal residue" evidence="2">
    <location>
        <position position="1"/>
    </location>
</feature>
<protein>
    <submittedName>
        <fullName evidence="2">Uncharacterized protein</fullName>
    </submittedName>
</protein>
<comment type="caution">
    <text evidence="2">The sequence shown here is derived from an EMBL/GenBank/DDBJ whole genome shotgun (WGS) entry which is preliminary data.</text>
</comment>
<name>A0A1C7N211_9FUNG</name>